<dbReference type="GO" id="GO:0003968">
    <property type="term" value="F:RNA-directed RNA polymerase activity"/>
    <property type="evidence" value="ECO:0007669"/>
    <property type="project" value="UniProtKB-KW"/>
</dbReference>
<dbReference type="InterPro" id="IPR057596">
    <property type="entry name" value="RDRP_core"/>
</dbReference>
<gene>
    <name evidence="3" type="ORF">OVA965_LOCUS29597</name>
    <name evidence="4" type="ORF">TMI583_LOCUS30376</name>
</gene>
<accession>A0A8S2R744</accession>
<protein>
    <recommendedName>
        <fullName evidence="1">RNA-dependent RNA polymerase</fullName>
        <ecNumber evidence="1">2.7.7.48</ecNumber>
    </recommendedName>
</protein>
<feature type="domain" description="RDRP core" evidence="2">
    <location>
        <begin position="421"/>
        <end position="664"/>
    </location>
</feature>
<dbReference type="EMBL" id="CAJOBA010042548">
    <property type="protein sequence ID" value="CAF4135319.1"/>
    <property type="molecule type" value="Genomic_DNA"/>
</dbReference>
<keyword evidence="1" id="KW-0808">Transferase</keyword>
<dbReference type="Proteomes" id="UP000682733">
    <property type="component" value="Unassembled WGS sequence"/>
</dbReference>
<dbReference type="Pfam" id="PF05183">
    <property type="entry name" value="RdRP"/>
    <property type="match status" value="2"/>
</dbReference>
<evidence type="ECO:0000313" key="3">
    <source>
        <dbReference type="EMBL" id="CAF1324541.1"/>
    </source>
</evidence>
<dbReference type="EMBL" id="CAJNOK010020935">
    <property type="protein sequence ID" value="CAF1324541.1"/>
    <property type="molecule type" value="Genomic_DNA"/>
</dbReference>
<keyword evidence="1" id="KW-0548">Nucleotidyltransferase</keyword>
<feature type="non-terminal residue" evidence="4">
    <location>
        <position position="1"/>
    </location>
</feature>
<dbReference type="InterPro" id="IPR007855">
    <property type="entry name" value="RDRP"/>
</dbReference>
<sequence length="729" mass="85360">FHEYNRIRYDERQPLFSAIRVALRIDRETMNNMHGRKKNIELAFQKFISFFQQNNITIYFGSVMFDKDDVIYKNSFIQPQFPTFIQNYSWSILTSMGCRVQEKLNTNENFKEIFLSGMSLIDKEEQDDIMYYMCSRLYYRALKHYFIDFYEEFIDIWKQYYSFYKTSLMSQFPITLKNEVFIPCVTLTSSTDPIVKPFKLSKSNRVLREPQFGNLDNFIFVEFRDDNGNQLQSRDFVALCQHFKQYLTTGFIIGGRSYCYLHHAQSQVRFKQFYYYCEMPSCFTFEEAYRWMGNFANERVVAKYAARMAQCFSSTQPTIQIKADLVKYVDDIISSDNKYTFTDGVGMISKQLSNKIHKTLQRNGQQSSVLQIRYAGCKGVVTSDPALDGQEKQLILRTTIELLNEKLIHVFSLQNLTTYSNLCHESFFRQTILSCCLNDIHSLRKRAHIQIDKSKARYMYGVVDEYGVLEYGQVFIQFSSMNSVETTILHNQKVVVTKNPCHHPGDLRTFDAVNRKELQHIKDCIVFPAKGPRSHPNEIAGSDLDGDEYTVIWCEDLVPLFTQNPLPYDYDADIKPKKLGRAITKNDIINVVLNICEQDNIGRLSNLHLAYADKFGLNDQRCIALAGGISKELDSVKTGDHPYTENDIVRLGKDLNNERPDHMECKLYRSVCRTLPGWKKLREEIIDDEDDIFAIEYNPSLIHPNYKDYLKHADKLYQEYKLELFEIMQ</sequence>
<comment type="similarity">
    <text evidence="1">Belongs to the RdRP family.</text>
</comment>
<feature type="domain" description="RDRP core" evidence="2">
    <location>
        <begin position="193"/>
        <end position="397"/>
    </location>
</feature>
<comment type="catalytic activity">
    <reaction evidence="1">
        <text>RNA(n) + a ribonucleoside 5'-triphosphate = RNA(n+1) + diphosphate</text>
        <dbReference type="Rhea" id="RHEA:21248"/>
        <dbReference type="Rhea" id="RHEA-COMP:14527"/>
        <dbReference type="Rhea" id="RHEA-COMP:17342"/>
        <dbReference type="ChEBI" id="CHEBI:33019"/>
        <dbReference type="ChEBI" id="CHEBI:61557"/>
        <dbReference type="ChEBI" id="CHEBI:140395"/>
        <dbReference type="EC" id="2.7.7.48"/>
    </reaction>
</comment>
<dbReference type="PANTHER" id="PTHR23079:SF55">
    <property type="entry name" value="RNA-DIRECTED RNA POLYMERASE"/>
    <property type="match status" value="1"/>
</dbReference>
<reference evidence="4" key="1">
    <citation type="submission" date="2021-02" db="EMBL/GenBank/DDBJ databases">
        <authorList>
            <person name="Nowell W R."/>
        </authorList>
    </citation>
    <scope>NUCLEOTIDE SEQUENCE</scope>
</reference>
<dbReference type="EC" id="2.7.7.48" evidence="1"/>
<dbReference type="Proteomes" id="UP000677228">
    <property type="component" value="Unassembled WGS sequence"/>
</dbReference>
<keyword evidence="1" id="KW-0696">RNA-directed RNA polymerase</keyword>
<name>A0A8S2R744_9BILA</name>
<dbReference type="GO" id="GO:0003723">
    <property type="term" value="F:RNA binding"/>
    <property type="evidence" value="ECO:0007669"/>
    <property type="project" value="UniProtKB-KW"/>
</dbReference>
<proteinExistence type="inferred from homology"/>
<dbReference type="GO" id="GO:0031380">
    <property type="term" value="C:nuclear RNA-directed RNA polymerase complex"/>
    <property type="evidence" value="ECO:0007669"/>
    <property type="project" value="TreeGrafter"/>
</dbReference>
<evidence type="ECO:0000259" key="2">
    <source>
        <dbReference type="Pfam" id="PF05183"/>
    </source>
</evidence>
<keyword evidence="1" id="KW-0694">RNA-binding</keyword>
<evidence type="ECO:0000313" key="4">
    <source>
        <dbReference type="EMBL" id="CAF4135319.1"/>
    </source>
</evidence>
<evidence type="ECO:0000313" key="5">
    <source>
        <dbReference type="Proteomes" id="UP000682733"/>
    </source>
</evidence>
<comment type="caution">
    <text evidence="4">The sequence shown here is derived from an EMBL/GenBank/DDBJ whole genome shotgun (WGS) entry which is preliminary data.</text>
</comment>
<dbReference type="GO" id="GO:0030422">
    <property type="term" value="P:siRNA processing"/>
    <property type="evidence" value="ECO:0007669"/>
    <property type="project" value="TreeGrafter"/>
</dbReference>
<feature type="non-terminal residue" evidence="4">
    <location>
        <position position="729"/>
    </location>
</feature>
<organism evidence="4 5">
    <name type="scientific">Didymodactylos carnosus</name>
    <dbReference type="NCBI Taxonomy" id="1234261"/>
    <lineage>
        <taxon>Eukaryota</taxon>
        <taxon>Metazoa</taxon>
        <taxon>Spiralia</taxon>
        <taxon>Gnathifera</taxon>
        <taxon>Rotifera</taxon>
        <taxon>Eurotatoria</taxon>
        <taxon>Bdelloidea</taxon>
        <taxon>Philodinida</taxon>
        <taxon>Philodinidae</taxon>
        <taxon>Didymodactylos</taxon>
    </lineage>
</organism>
<dbReference type="AlphaFoldDB" id="A0A8S2R744"/>
<evidence type="ECO:0000256" key="1">
    <source>
        <dbReference type="RuleBase" id="RU363098"/>
    </source>
</evidence>
<dbReference type="PANTHER" id="PTHR23079">
    <property type="entry name" value="RNA-DEPENDENT RNA POLYMERASE"/>
    <property type="match status" value="1"/>
</dbReference>